<reference evidence="2" key="2">
    <citation type="submission" date="2025-08" db="UniProtKB">
        <authorList>
            <consortium name="RefSeq"/>
        </authorList>
    </citation>
    <scope>IDENTIFICATION</scope>
    <source>
        <tissue evidence="2">Blood</tissue>
    </source>
</reference>
<organism evidence="1 2">
    <name type="scientific">Ictalurus punctatus</name>
    <name type="common">Channel catfish</name>
    <name type="synonym">Silurus punctatus</name>
    <dbReference type="NCBI Taxonomy" id="7998"/>
    <lineage>
        <taxon>Eukaryota</taxon>
        <taxon>Metazoa</taxon>
        <taxon>Chordata</taxon>
        <taxon>Craniata</taxon>
        <taxon>Vertebrata</taxon>
        <taxon>Euteleostomi</taxon>
        <taxon>Actinopterygii</taxon>
        <taxon>Neopterygii</taxon>
        <taxon>Teleostei</taxon>
        <taxon>Ostariophysi</taxon>
        <taxon>Siluriformes</taxon>
        <taxon>Ictaluridae</taxon>
        <taxon>Ictalurus</taxon>
    </lineage>
</organism>
<dbReference type="Proteomes" id="UP000221080">
    <property type="component" value="Chromosome 24"/>
</dbReference>
<reference evidence="1" key="1">
    <citation type="journal article" date="2016" name="Nat. Commun.">
        <title>The channel catfish genome sequence provides insights into the evolution of scale formation in teleosts.</title>
        <authorList>
            <person name="Liu Z."/>
            <person name="Liu S."/>
            <person name="Yao J."/>
            <person name="Bao L."/>
            <person name="Zhang J."/>
            <person name="Li Y."/>
            <person name="Jiang C."/>
            <person name="Sun L."/>
            <person name="Wang R."/>
            <person name="Zhang Y."/>
            <person name="Zhou T."/>
            <person name="Zeng Q."/>
            <person name="Fu Q."/>
            <person name="Gao S."/>
            <person name="Li N."/>
            <person name="Koren S."/>
            <person name="Jiang Y."/>
            <person name="Zimin A."/>
            <person name="Xu P."/>
            <person name="Phillippy A.M."/>
            <person name="Geng X."/>
            <person name="Song L."/>
            <person name="Sun F."/>
            <person name="Li C."/>
            <person name="Wang X."/>
            <person name="Chen A."/>
            <person name="Jin Y."/>
            <person name="Yuan Z."/>
            <person name="Yang Y."/>
            <person name="Tan S."/>
            <person name="Peatman E."/>
            <person name="Lu J."/>
            <person name="Qin Z."/>
            <person name="Dunham R."/>
            <person name="Li Z."/>
            <person name="Sonstegard T."/>
            <person name="Feng J."/>
            <person name="Danzmann R.G."/>
            <person name="Schroeder S."/>
            <person name="Scheffler B."/>
            <person name="Duke M.V."/>
            <person name="Ballard L."/>
            <person name="Kucuktas H."/>
            <person name="Kaltenboeck L."/>
            <person name="Liu H."/>
            <person name="Armbruster J."/>
            <person name="Xie Y."/>
            <person name="Kirby M.L."/>
            <person name="Tian Y."/>
            <person name="Flanagan M.E."/>
            <person name="Mu W."/>
            <person name="Waldbieser G.C."/>
        </authorList>
    </citation>
    <scope>NUCLEOTIDE SEQUENCE [LARGE SCALE GENOMIC DNA]</scope>
    <source>
        <strain evidence="1">SDA103</strain>
    </source>
</reference>
<dbReference type="GeneID" id="124626276"/>
<accession>A0A979ELJ6</accession>
<keyword evidence="1" id="KW-1185">Reference proteome</keyword>
<proteinExistence type="predicted"/>
<evidence type="ECO:0000313" key="1">
    <source>
        <dbReference type="Proteomes" id="UP000221080"/>
    </source>
</evidence>
<name>A0A979ELJ6_ICTPU</name>
<dbReference type="KEGG" id="ipu:124626276"/>
<evidence type="ECO:0000313" key="2">
    <source>
        <dbReference type="RefSeq" id="XP_047006720.1"/>
    </source>
</evidence>
<gene>
    <name evidence="2" type="primary">LOC124626276</name>
</gene>
<protein>
    <submittedName>
        <fullName evidence="2">Uncharacterized protein LOC124626276</fullName>
    </submittedName>
</protein>
<sequence length="316" mass="34773">MASYFYWVDDRLSSQPTRSKYFSLFLSKAYSILASHGTVSLMRSMVLVPLDHITVSGRRLVLVISLRNWSFLPRSSLILQFWVKGTILEGILGVVLVLPHLLSQIGSADILVEDDLCLWPVYAPPTPRPICSGLDRVTTCSTLGRAQSCSLKKCAGDVHLDCYSGGSTLPGQTTGARKCVVCCPEKKTKPCLRDFPQVCHADVFANSAFPHCPVPWLSLCYCLDLIVLILNQSPQTLPAPSSLSCWPWTRPAELLPTQDESFLSGLCRGSLFCSLQIGSSTSAWAFHLRPVWILTFVLCLVSGLPHPHTSLVFSCL</sequence>
<dbReference type="AlphaFoldDB" id="A0A979ELJ6"/>
<dbReference type="RefSeq" id="XP_047006720.1">
    <property type="nucleotide sequence ID" value="XM_047150764.2"/>
</dbReference>